<keyword evidence="7" id="KW-0175">Coiled coil</keyword>
<keyword evidence="5" id="KW-0804">Transcription</keyword>
<dbReference type="InterPro" id="IPR019473">
    <property type="entry name" value="TFIID_su8_C"/>
</dbReference>
<evidence type="ECO:0000256" key="7">
    <source>
        <dbReference type="SAM" id="Coils"/>
    </source>
</evidence>
<dbReference type="OrthoDB" id="2193813at2759"/>
<feature type="region of interest" description="Disordered" evidence="8">
    <location>
        <begin position="525"/>
        <end position="549"/>
    </location>
</feature>
<evidence type="ECO:0000256" key="2">
    <source>
        <dbReference type="ARBA" id="ARBA00008767"/>
    </source>
</evidence>
<proteinExistence type="inferred from homology"/>
<dbReference type="InterPro" id="IPR037818">
    <property type="entry name" value="TAF8"/>
</dbReference>
<dbReference type="PANTHER" id="PTHR46469:SF1">
    <property type="entry name" value="TRANSCRIPTION INITIATION FACTOR TFIID SUBUNIT 8"/>
    <property type="match status" value="1"/>
</dbReference>
<evidence type="ECO:0000256" key="6">
    <source>
        <dbReference type="ARBA" id="ARBA00023242"/>
    </source>
</evidence>
<comment type="subcellular location">
    <subcellularLocation>
        <location evidence="1">Nucleus</location>
    </subcellularLocation>
</comment>
<dbReference type="GO" id="GO:0006367">
    <property type="term" value="P:transcription initiation at RNA polymerase II promoter"/>
    <property type="evidence" value="ECO:0007669"/>
    <property type="project" value="TreeGrafter"/>
</dbReference>
<dbReference type="EMBL" id="JABEBT010000002">
    <property type="protein sequence ID" value="KAF7639972.1"/>
    <property type="molecule type" value="Genomic_DNA"/>
</dbReference>
<name>A0A8T0A336_9BILA</name>
<organism evidence="10 11">
    <name type="scientific">Meloidogyne graminicola</name>
    <dbReference type="NCBI Taxonomy" id="189291"/>
    <lineage>
        <taxon>Eukaryota</taxon>
        <taxon>Metazoa</taxon>
        <taxon>Ecdysozoa</taxon>
        <taxon>Nematoda</taxon>
        <taxon>Chromadorea</taxon>
        <taxon>Rhabditida</taxon>
        <taxon>Tylenchina</taxon>
        <taxon>Tylenchomorpha</taxon>
        <taxon>Tylenchoidea</taxon>
        <taxon>Meloidogynidae</taxon>
        <taxon>Meloidogyninae</taxon>
        <taxon>Meloidogyne</taxon>
    </lineage>
</organism>
<sequence>MFFLPNQNSIKLFTIFGTSFITPFKEAIEGQEDCLEFFKQFSQFLENNFFSVPALTKELKVRMKAKRDEKYKRNFEKLEEGNLKEEKEEKEEEEREEIIEEVKKPKFRFQNLIWVWSPPKKFKNPLKDDLPRLNKPKKQKIHQVNFKSLEKFCLIFVELWYEKAVLDLNSGISSLECCYSFVKRNGLSLPNTTFNGNVINKDLNNNKINNKSTFIFINIFKTFLDMTTKNDQQQPSTSTQTSPTHNYNNSITRVHKRILSQATAAICQMADLTQICCSSRELCEHTGRIDVQKFPEFLQSIQQTKPPQFTVLPQSPVKSPPLLRISDPRPHPPYFPNFLPPFPDPHTYIWTEIKDDIDNTYEKVRCLTAANKRDDEKSLINYALCVYPSICVFQELSMRLKFESKNMENGNGGDNEYIKRKKKGEEKSEEIKQENNDEEQTFPFVNKKVETITTTSASTLNELIINEEQLRLHDTELSYVFKRIPPHCHILLPFEDKHPYITALVTDDVTDSEEHNYFASILSKEMEEEEEEEFLENNNDEEEQMDTTN</sequence>
<feature type="region of interest" description="Disordered" evidence="8">
    <location>
        <begin position="406"/>
        <end position="439"/>
    </location>
</feature>
<feature type="compositionally biased region" description="Acidic residues" evidence="8">
    <location>
        <begin position="526"/>
        <end position="549"/>
    </location>
</feature>
<feature type="domain" description="Transcription factor TFIID subunit 8 C-terminal" evidence="9">
    <location>
        <begin position="334"/>
        <end position="382"/>
    </location>
</feature>
<reference evidence="10" key="1">
    <citation type="journal article" date="2020" name="Ecol. Evol.">
        <title>Genome structure and content of the rice root-knot nematode (Meloidogyne graminicola).</title>
        <authorList>
            <person name="Phan N.T."/>
            <person name="Danchin E.G.J."/>
            <person name="Klopp C."/>
            <person name="Perfus-Barbeoch L."/>
            <person name="Kozlowski D.K."/>
            <person name="Koutsovoulos G.D."/>
            <person name="Lopez-Roques C."/>
            <person name="Bouchez O."/>
            <person name="Zahm M."/>
            <person name="Besnard G."/>
            <person name="Bellafiore S."/>
        </authorList>
    </citation>
    <scope>NUCLEOTIDE SEQUENCE</scope>
    <source>
        <strain evidence="10">VN-18</strain>
    </source>
</reference>
<dbReference type="Proteomes" id="UP000605970">
    <property type="component" value="Unassembled WGS sequence"/>
</dbReference>
<accession>A0A8T0A336</accession>
<feature type="compositionally biased region" description="Basic and acidic residues" evidence="8">
    <location>
        <begin position="423"/>
        <end position="435"/>
    </location>
</feature>
<keyword evidence="6" id="KW-0539">Nucleus</keyword>
<dbReference type="CDD" id="cd08049">
    <property type="entry name" value="TAF8"/>
    <property type="match status" value="1"/>
</dbReference>
<comment type="caution">
    <text evidence="10">The sequence shown here is derived from an EMBL/GenBank/DDBJ whole genome shotgun (WGS) entry which is preliminary data.</text>
</comment>
<evidence type="ECO:0000313" key="11">
    <source>
        <dbReference type="Proteomes" id="UP000605970"/>
    </source>
</evidence>
<evidence type="ECO:0000256" key="8">
    <source>
        <dbReference type="SAM" id="MobiDB-lite"/>
    </source>
</evidence>
<gene>
    <name evidence="10" type="ORF">Mgra_00000415</name>
</gene>
<comment type="similarity">
    <text evidence="2">Belongs to the TAF8 family.</text>
</comment>
<keyword evidence="4" id="KW-0805">Transcription regulation</keyword>
<dbReference type="Pfam" id="PF10406">
    <property type="entry name" value="TAF8_C"/>
    <property type="match status" value="1"/>
</dbReference>
<keyword evidence="11" id="KW-1185">Reference proteome</keyword>
<evidence type="ECO:0000256" key="3">
    <source>
        <dbReference type="ARBA" id="ARBA00017307"/>
    </source>
</evidence>
<evidence type="ECO:0000259" key="9">
    <source>
        <dbReference type="Pfam" id="PF10406"/>
    </source>
</evidence>
<feature type="coiled-coil region" evidence="7">
    <location>
        <begin position="73"/>
        <end position="104"/>
    </location>
</feature>
<dbReference type="AlphaFoldDB" id="A0A8T0A336"/>
<protein>
    <recommendedName>
        <fullName evidence="3">Transcription initiation factor TFIID subunit 8</fullName>
    </recommendedName>
</protein>
<evidence type="ECO:0000256" key="4">
    <source>
        <dbReference type="ARBA" id="ARBA00023015"/>
    </source>
</evidence>
<evidence type="ECO:0000256" key="5">
    <source>
        <dbReference type="ARBA" id="ARBA00023163"/>
    </source>
</evidence>
<evidence type="ECO:0000256" key="1">
    <source>
        <dbReference type="ARBA" id="ARBA00004123"/>
    </source>
</evidence>
<dbReference type="GO" id="GO:0005669">
    <property type="term" value="C:transcription factor TFIID complex"/>
    <property type="evidence" value="ECO:0007669"/>
    <property type="project" value="InterPro"/>
</dbReference>
<evidence type="ECO:0000313" key="10">
    <source>
        <dbReference type="EMBL" id="KAF7639972.1"/>
    </source>
</evidence>
<dbReference type="PANTHER" id="PTHR46469">
    <property type="entry name" value="TRANSCRIPTION INITIATION FACTOR TFIID SUBUNIT 8"/>
    <property type="match status" value="1"/>
</dbReference>